<dbReference type="InterPro" id="IPR058909">
    <property type="entry name" value="CD_NTase_C"/>
</dbReference>
<feature type="domain" description="cGAS/DncV-like nucleotidyltransferase C-terminal helical" evidence="5">
    <location>
        <begin position="210"/>
        <end position="305"/>
    </location>
</feature>
<dbReference type="Proteomes" id="UP000676169">
    <property type="component" value="Chromosome"/>
</dbReference>
<evidence type="ECO:0000259" key="5">
    <source>
        <dbReference type="Pfam" id="PF26305"/>
    </source>
</evidence>
<keyword evidence="1" id="KW-0808">Transferase</keyword>
<evidence type="ECO:0000256" key="4">
    <source>
        <dbReference type="ARBA" id="ARBA00023118"/>
    </source>
</evidence>
<keyword evidence="4" id="KW-0051">Antiviral defense</keyword>
<reference evidence="6" key="1">
    <citation type="submission" date="2021-04" db="EMBL/GenBank/DDBJ databases">
        <title>Luteolibacter sp. 32A isolated from the skin of an Anderson's salamander (Ambystoma andersonii).</title>
        <authorList>
            <person name="Spergser J."/>
            <person name="Busse H.-J."/>
        </authorList>
    </citation>
    <scope>NUCLEOTIDE SEQUENCE</scope>
    <source>
        <strain evidence="6">32A</strain>
    </source>
</reference>
<name>A0A975G6W7_9BACT</name>
<evidence type="ECO:0000313" key="7">
    <source>
        <dbReference type="Proteomes" id="UP000676169"/>
    </source>
</evidence>
<evidence type="ECO:0000256" key="2">
    <source>
        <dbReference type="ARBA" id="ARBA00022695"/>
    </source>
</evidence>
<evidence type="ECO:0000256" key="3">
    <source>
        <dbReference type="ARBA" id="ARBA00022741"/>
    </source>
</evidence>
<dbReference type="RefSeq" id="WP_211629987.1">
    <property type="nucleotide sequence ID" value="NZ_CP073100.1"/>
</dbReference>
<dbReference type="EMBL" id="CP073100">
    <property type="protein sequence ID" value="QUE49898.1"/>
    <property type="molecule type" value="Genomic_DNA"/>
</dbReference>
<protein>
    <recommendedName>
        <fullName evidence="5">cGAS/DncV-like nucleotidyltransferase C-terminal helical domain-containing protein</fullName>
    </recommendedName>
</protein>
<keyword evidence="7" id="KW-1185">Reference proteome</keyword>
<evidence type="ECO:0000313" key="6">
    <source>
        <dbReference type="EMBL" id="QUE49898.1"/>
    </source>
</evidence>
<organism evidence="6 7">
    <name type="scientific">Luteolibacter ambystomatis</name>
    <dbReference type="NCBI Taxonomy" id="2824561"/>
    <lineage>
        <taxon>Bacteria</taxon>
        <taxon>Pseudomonadati</taxon>
        <taxon>Verrucomicrobiota</taxon>
        <taxon>Verrucomicrobiia</taxon>
        <taxon>Verrucomicrobiales</taxon>
        <taxon>Verrucomicrobiaceae</taxon>
        <taxon>Luteolibacter</taxon>
    </lineage>
</organism>
<dbReference type="Pfam" id="PF26305">
    <property type="entry name" value="CD_NTase_C"/>
    <property type="match status" value="1"/>
</dbReference>
<proteinExistence type="predicted"/>
<gene>
    <name evidence="6" type="ORF">KBB96_13595</name>
</gene>
<sequence length="342" mass="38761">MPPLNYSARLSSLTARKSDTALNESALSKSASASLLPSDVRYLLESMRAIGSDYNSRTLEAATRVRNHLENNLELPVSRTYKTQGSVVTNTNIKLHSDFDLLAIIDDYHFPETKPINPYTKTEPNSDIRALRQQSTSIMQATYDIVDTSGEKGISIYNKSLHRKVDLIFCFWYLSSKYQETQDEFYKGIYLYKFPTGEKIKDYPFAAIHNINQKGDRTNDGSRKAIRLMKNLKADGDNVLKELKSFQLTTIAHSIPDDQITYQTVGSEIFIAESVSRQLGNLIRDNDYRKSVKCPKGIEYPLRDDEIVPSLRSMKEDLDTLVADVKSDLARSALVKKASLEY</sequence>
<keyword evidence="3" id="KW-0547">Nucleotide-binding</keyword>
<keyword evidence="2" id="KW-0548">Nucleotidyltransferase</keyword>
<dbReference type="AlphaFoldDB" id="A0A975G6W7"/>
<dbReference type="KEGG" id="lamb:KBB96_13595"/>
<evidence type="ECO:0000256" key="1">
    <source>
        <dbReference type="ARBA" id="ARBA00022679"/>
    </source>
</evidence>
<accession>A0A975G6W7</accession>